<organism evidence="2">
    <name type="scientific">marine sediment metagenome</name>
    <dbReference type="NCBI Taxonomy" id="412755"/>
    <lineage>
        <taxon>unclassified sequences</taxon>
        <taxon>metagenomes</taxon>
        <taxon>ecological metagenomes</taxon>
    </lineage>
</organism>
<keyword evidence="1" id="KW-1133">Transmembrane helix</keyword>
<sequence length="52" mass="5844">MTMGMGILAFAVILGGLVAILFVLGSIGIRLDSIYRQLEQQSDYMIRHHHEK</sequence>
<gene>
    <name evidence="2" type="ORF">S01H1_77382</name>
</gene>
<accession>X0Y3X1</accession>
<name>X0Y3X1_9ZZZZ</name>
<protein>
    <submittedName>
        <fullName evidence="2">Uncharacterized protein</fullName>
    </submittedName>
</protein>
<reference evidence="2" key="1">
    <citation type="journal article" date="2014" name="Front. Microbiol.">
        <title>High frequency of phylogenetically diverse reductive dehalogenase-homologous genes in deep subseafloor sedimentary metagenomes.</title>
        <authorList>
            <person name="Kawai M."/>
            <person name="Futagami T."/>
            <person name="Toyoda A."/>
            <person name="Takaki Y."/>
            <person name="Nishi S."/>
            <person name="Hori S."/>
            <person name="Arai W."/>
            <person name="Tsubouchi T."/>
            <person name="Morono Y."/>
            <person name="Uchiyama I."/>
            <person name="Ito T."/>
            <person name="Fujiyama A."/>
            <person name="Inagaki F."/>
            <person name="Takami H."/>
        </authorList>
    </citation>
    <scope>NUCLEOTIDE SEQUENCE</scope>
    <source>
        <strain evidence="2">Expedition CK06-06</strain>
    </source>
</reference>
<keyword evidence="1" id="KW-0472">Membrane</keyword>
<feature type="transmembrane region" description="Helical" evidence="1">
    <location>
        <begin position="6"/>
        <end position="29"/>
    </location>
</feature>
<evidence type="ECO:0000256" key="1">
    <source>
        <dbReference type="SAM" id="Phobius"/>
    </source>
</evidence>
<comment type="caution">
    <text evidence="2">The sequence shown here is derived from an EMBL/GenBank/DDBJ whole genome shotgun (WGS) entry which is preliminary data.</text>
</comment>
<keyword evidence="1" id="KW-0812">Transmembrane</keyword>
<dbReference type="AlphaFoldDB" id="X0Y3X1"/>
<evidence type="ECO:0000313" key="2">
    <source>
        <dbReference type="EMBL" id="GAG50624.1"/>
    </source>
</evidence>
<dbReference type="EMBL" id="BARS01051998">
    <property type="protein sequence ID" value="GAG50624.1"/>
    <property type="molecule type" value="Genomic_DNA"/>
</dbReference>
<proteinExistence type="predicted"/>